<dbReference type="VEuPathDB" id="VectorBase:AATE016628"/>
<reference evidence="3" key="1">
    <citation type="submission" date="2022-08" db="UniProtKB">
        <authorList>
            <consortium name="EnsemblMetazoa"/>
        </authorList>
    </citation>
    <scope>IDENTIFICATION</scope>
    <source>
        <strain evidence="3">EBRO</strain>
    </source>
</reference>
<evidence type="ECO:0000313" key="3">
    <source>
        <dbReference type="EnsemblMetazoa" id="AATE016628-PA.1"/>
    </source>
</evidence>
<proteinExistence type="predicted"/>
<name>A0A182JEL4_ANOAO</name>
<dbReference type="AlphaFoldDB" id="A0A182JEL4"/>
<organism evidence="3">
    <name type="scientific">Anopheles atroparvus</name>
    <name type="common">European mosquito</name>
    <dbReference type="NCBI Taxonomy" id="41427"/>
    <lineage>
        <taxon>Eukaryota</taxon>
        <taxon>Metazoa</taxon>
        <taxon>Ecdysozoa</taxon>
        <taxon>Arthropoda</taxon>
        <taxon>Hexapoda</taxon>
        <taxon>Insecta</taxon>
        <taxon>Pterygota</taxon>
        <taxon>Neoptera</taxon>
        <taxon>Endopterygota</taxon>
        <taxon>Diptera</taxon>
        <taxon>Nematocera</taxon>
        <taxon>Culicoidea</taxon>
        <taxon>Culicidae</taxon>
        <taxon>Anophelinae</taxon>
        <taxon>Anopheles</taxon>
    </lineage>
</organism>
<accession>A0A182JEL4</accession>
<feature type="region of interest" description="Disordered" evidence="2">
    <location>
        <begin position="497"/>
        <end position="516"/>
    </location>
</feature>
<sequence>MAADDDDKGRGSMYCTLPRKDNGRASGQADRNGGLVQQGQYCTLRHPVGGRRTPQSPSASVAMGSKLAKAPGSAAKDDDDQPEANRSLLYEQNMCTFENFCERRNGEQRLQRCGSERDTNPPGDTESGEGLGNFCTLRSGRRGESYAHSTPRVNNDKREEEEVIRDVVVAAPPSVCVSEEQGVCSQSLQYYQLTGADRCVAGSERSGDYQEDRIRFGDIKHFCTLPKRKRTQFLNAFKRGASLRRTIVDGTTSESERQVDGGIVSEVEIGGERSRHLSDVVNESDQAVAALEALIARRKREHHPGPTPPLSFNQFRAFCLGWVRRCETATQKVRHQTHALVRAVAEQRKLLEEKLQSLGSDALRVNLEAFRLERRSGERELQAAQRTDYELRRLGAEVKREMLREKMALFQATVSYGRARSNLDRKAAELDGLRAKIERAEREVAQLEQENAQLRARLSKYHLPSVVEMAQEMEKLRKVREEEYGALKRGVLNGSIVRQPGGENEDGPRWGEPGRDAVTRSKAKRKVRTLRNLVLVLFVEPLRIEAFWLGIVAGVVMQPSNRYGHAGALRDGDLGLSVLARDCVLLGAHPIAGGVWRPLAQRLRHHHVQIAHSLQRVVGERAAAECLLRREDLVVKRLLNVGCNRQLVRNERHGVRDRVESGHKKYDTLRDHGRLVERFVEVTLRIAAQSLRLVGRGETFMFLRCSSRFRLLAQRTLPGFHQQVDHVGAHDAVLFPGRHRLAEQFHKELAVLAIEKVYLQPCHQLREHLVAHHLEEHVRAAKVGDLLAVPKEHILLVPEGIDLHAESARRNGIVGEANKHVPQLVLLPTVGLRSVVLHHALAALDDQLEHVAHLAAGELPINGRRRWPDAQRLRHHHVHVLHLLDGIVRQRFTLERLIHLDDLAVQSLLNLRVQRQLVAHEPERRGYGVEAGEEKQETLRDELLVGPLARDRRLAHGRFLHRRKTGVLRLDLFLLMS</sequence>
<evidence type="ECO:0000256" key="1">
    <source>
        <dbReference type="SAM" id="Coils"/>
    </source>
</evidence>
<keyword evidence="1" id="KW-0175">Coiled coil</keyword>
<protein>
    <recommendedName>
        <fullName evidence="4">DUF4201 domain-containing protein</fullName>
    </recommendedName>
</protein>
<feature type="region of interest" description="Disordered" evidence="2">
    <location>
        <begin position="110"/>
        <end position="134"/>
    </location>
</feature>
<feature type="compositionally biased region" description="Basic and acidic residues" evidence="2">
    <location>
        <begin position="110"/>
        <end position="119"/>
    </location>
</feature>
<evidence type="ECO:0000256" key="2">
    <source>
        <dbReference type="SAM" id="MobiDB-lite"/>
    </source>
</evidence>
<feature type="region of interest" description="Disordered" evidence="2">
    <location>
        <begin position="1"/>
        <end position="82"/>
    </location>
</feature>
<evidence type="ECO:0008006" key="4">
    <source>
        <dbReference type="Google" id="ProtNLM"/>
    </source>
</evidence>
<feature type="coiled-coil region" evidence="1">
    <location>
        <begin position="423"/>
        <end position="457"/>
    </location>
</feature>
<feature type="compositionally biased region" description="Basic and acidic residues" evidence="2">
    <location>
        <begin position="506"/>
        <end position="516"/>
    </location>
</feature>
<dbReference type="EnsemblMetazoa" id="AATE016628-RA">
    <property type="protein sequence ID" value="AATE016628-PA.1"/>
    <property type="gene ID" value="AATE016628"/>
</dbReference>